<evidence type="ECO:0000256" key="1">
    <source>
        <dbReference type="ARBA" id="ARBA00022679"/>
    </source>
</evidence>
<dbReference type="CDD" id="cd04301">
    <property type="entry name" value="NAT_SF"/>
    <property type="match status" value="2"/>
</dbReference>
<evidence type="ECO:0000313" key="4">
    <source>
        <dbReference type="EMBL" id="PWK07417.1"/>
    </source>
</evidence>
<protein>
    <submittedName>
        <fullName evidence="4">Ribosomal protein S18 acetylase RimI-like enzyme</fullName>
    </submittedName>
</protein>
<accession>A0A316D521</accession>
<dbReference type="GO" id="GO:0005840">
    <property type="term" value="C:ribosome"/>
    <property type="evidence" value="ECO:0007669"/>
    <property type="project" value="UniProtKB-KW"/>
</dbReference>
<reference evidence="4 5" key="1">
    <citation type="submission" date="2018-05" db="EMBL/GenBank/DDBJ databases">
        <title>Genomic Encyclopedia of Type Strains, Phase IV (KMG-IV): sequencing the most valuable type-strain genomes for metagenomic binning, comparative biology and taxonomic classification.</title>
        <authorList>
            <person name="Goeker M."/>
        </authorList>
    </citation>
    <scope>NUCLEOTIDE SEQUENCE [LARGE SCALE GENOMIC DNA]</scope>
    <source>
        <strain evidence="4 5">DSM 18773</strain>
    </source>
</reference>
<keyword evidence="4" id="KW-0689">Ribosomal protein</keyword>
<keyword evidence="2" id="KW-0012">Acyltransferase</keyword>
<dbReference type="PROSITE" id="PS51186">
    <property type="entry name" value="GNAT"/>
    <property type="match status" value="2"/>
</dbReference>
<proteinExistence type="predicted"/>
<dbReference type="PANTHER" id="PTHR43877:SF2">
    <property type="entry name" value="AMINOALKYLPHOSPHONATE N-ACETYLTRANSFERASE-RELATED"/>
    <property type="match status" value="1"/>
</dbReference>
<keyword evidence="5" id="KW-1185">Reference proteome</keyword>
<dbReference type="PANTHER" id="PTHR43877">
    <property type="entry name" value="AMINOALKYLPHOSPHONATE N-ACETYLTRANSFERASE-RELATED-RELATED"/>
    <property type="match status" value="1"/>
</dbReference>
<keyword evidence="1" id="KW-0808">Transferase</keyword>
<gene>
    <name evidence="4" type="ORF">C7459_11715</name>
</gene>
<dbReference type="RefSeq" id="WP_109690582.1">
    <property type="nucleotide sequence ID" value="NZ_QGGL01000017.1"/>
</dbReference>
<comment type="caution">
    <text evidence="4">The sequence shown here is derived from an EMBL/GenBank/DDBJ whole genome shotgun (WGS) entry which is preliminary data.</text>
</comment>
<dbReference type="Pfam" id="PF00583">
    <property type="entry name" value="Acetyltransf_1"/>
    <property type="match status" value="2"/>
</dbReference>
<dbReference type="InterPro" id="IPR050832">
    <property type="entry name" value="Bact_Acetyltransf"/>
</dbReference>
<dbReference type="Proteomes" id="UP000245634">
    <property type="component" value="Unassembled WGS sequence"/>
</dbReference>
<keyword evidence="4" id="KW-0687">Ribonucleoprotein</keyword>
<evidence type="ECO:0000259" key="3">
    <source>
        <dbReference type="PROSITE" id="PS51186"/>
    </source>
</evidence>
<dbReference type="GO" id="GO:0016747">
    <property type="term" value="F:acyltransferase activity, transferring groups other than amino-acyl groups"/>
    <property type="evidence" value="ECO:0007669"/>
    <property type="project" value="InterPro"/>
</dbReference>
<dbReference type="AlphaFoldDB" id="A0A316D521"/>
<evidence type="ECO:0000256" key="2">
    <source>
        <dbReference type="ARBA" id="ARBA00023315"/>
    </source>
</evidence>
<dbReference type="Gene3D" id="3.40.630.30">
    <property type="match status" value="1"/>
</dbReference>
<dbReference type="EMBL" id="QGGL01000017">
    <property type="protein sequence ID" value="PWK07417.1"/>
    <property type="molecule type" value="Genomic_DNA"/>
</dbReference>
<feature type="domain" description="N-acetyltransferase" evidence="3">
    <location>
        <begin position="153"/>
        <end position="287"/>
    </location>
</feature>
<name>A0A316D521_9BACL</name>
<dbReference type="SUPFAM" id="SSF55729">
    <property type="entry name" value="Acyl-CoA N-acyltransferases (Nat)"/>
    <property type="match status" value="2"/>
</dbReference>
<organism evidence="4 5">
    <name type="scientific">Tumebacillus permanentifrigoris</name>
    <dbReference type="NCBI Taxonomy" id="378543"/>
    <lineage>
        <taxon>Bacteria</taxon>
        <taxon>Bacillati</taxon>
        <taxon>Bacillota</taxon>
        <taxon>Bacilli</taxon>
        <taxon>Bacillales</taxon>
        <taxon>Alicyclobacillaceae</taxon>
        <taxon>Tumebacillus</taxon>
    </lineage>
</organism>
<dbReference type="InterPro" id="IPR016181">
    <property type="entry name" value="Acyl_CoA_acyltransferase"/>
</dbReference>
<dbReference type="InterPro" id="IPR000182">
    <property type="entry name" value="GNAT_dom"/>
</dbReference>
<sequence>MTLQVHMKSSFLPEEISAIAELERVCNAAEQIEIKAGVESLPQRPTEGIWDILCYSEEKLIGYLCFYTFDGFVAEVISMVHPKHRRRGVFRAMLNTALAELRRCGIQQVLYVVPAPSQSGLGLMKHLGTEFHEAEYSMHWAREPQAFARNPHLHLSAAGPEDFEFLVRCASQAFEDPEEITRNMLHRTNTPDRTSYLALHEGTPVGMLRVQRIGTDHAAVFCFAVLPEQQGHGYGRQILTQCVELLRQEGRTQIELEVVTENERGLHLYTTSGFDILSAYRYYKKPL</sequence>
<feature type="domain" description="N-acetyltransferase" evidence="3">
    <location>
        <begin position="5"/>
        <end position="160"/>
    </location>
</feature>
<evidence type="ECO:0000313" key="5">
    <source>
        <dbReference type="Proteomes" id="UP000245634"/>
    </source>
</evidence>
<dbReference type="OrthoDB" id="7163760at2"/>